<dbReference type="NCBIfam" id="TIGR04539">
    <property type="entry name" value="tRNA_cyclodipep"/>
    <property type="match status" value="1"/>
</dbReference>
<keyword evidence="2" id="KW-0808">Transferase</keyword>
<evidence type="ECO:0000256" key="2">
    <source>
        <dbReference type="ARBA" id="ARBA00022679"/>
    </source>
</evidence>
<dbReference type="SUPFAM" id="SSF55826">
    <property type="entry name" value="YbaK/ProRS associated domain"/>
    <property type="match status" value="1"/>
</dbReference>
<reference evidence="4 5" key="1">
    <citation type="submission" date="2022-11" db="EMBL/GenBank/DDBJ databases">
        <title>Spartinivicinus poritis sp. nov., isolated from scleractinian coral Porites lutea.</title>
        <authorList>
            <person name="Zhang G."/>
            <person name="Cai L."/>
            <person name="Wei Q."/>
        </authorList>
    </citation>
    <scope>NUCLEOTIDE SEQUENCE [LARGE SCALE GENOMIC DNA]</scope>
    <source>
        <strain evidence="4 5">A2-2</strain>
    </source>
</reference>
<comment type="caution">
    <text evidence="4">The sequence shown here is derived from an EMBL/GenBank/DDBJ whole genome shotgun (WGS) entry which is preliminary data.</text>
</comment>
<dbReference type="EMBL" id="JAPMOU010000015">
    <property type="protein sequence ID" value="MDE1462900.1"/>
    <property type="molecule type" value="Genomic_DNA"/>
</dbReference>
<sequence>MNEVDQLKKIFDHHQTKYITINFSQFCSESELQLLSDLKYIKLVKVSLVQLSGALKLLVYPEGNSLCIDKIKSSLKCTSVEIVSNAEIKKCFPSIKSTTLLPFGDLYGTETFVDQALIRAKKIAFFSKNKDELIVLNYDDYSKIIKPEYNNISNKSLMAIKSFVAPKEKRNYLNKYKKCFFGVSLQNENFSDDKRLAASLDWISNNFEYCEVLVGDYIHRLTLQIIDCSLDDNDSYDKALQLGREFVSDKIELFAKYSSSCQFEIKYMSEYHRDSCYSHHRKNFLEFIECNQHYNHILTKFANTFVQRLINTKSLSLTDKERGVALSRKYLIDEGAIFSQAVSKGYNVLVYPGSIDPFIHISEGNYRYAPKLLKEMVCVGLSLKHIK</sequence>
<comment type="similarity">
    <text evidence="1">Belongs to the CDPS family.</text>
</comment>
<protein>
    <recommendedName>
        <fullName evidence="3">Cyclodipeptide synthase</fullName>
    </recommendedName>
</protein>
<organism evidence="4 5">
    <name type="scientific">Spartinivicinus poritis</name>
    <dbReference type="NCBI Taxonomy" id="2994640"/>
    <lineage>
        <taxon>Bacteria</taxon>
        <taxon>Pseudomonadati</taxon>
        <taxon>Pseudomonadota</taxon>
        <taxon>Gammaproteobacteria</taxon>
        <taxon>Oceanospirillales</taxon>
        <taxon>Zooshikellaceae</taxon>
        <taxon>Spartinivicinus</taxon>
    </lineage>
</organism>
<dbReference type="RefSeq" id="WP_274689250.1">
    <property type="nucleotide sequence ID" value="NZ_JAPMOU010000015.1"/>
</dbReference>
<evidence type="ECO:0000256" key="1">
    <source>
        <dbReference type="ARBA" id="ARBA00006034"/>
    </source>
</evidence>
<dbReference type="Proteomes" id="UP001528823">
    <property type="component" value="Unassembled WGS sequence"/>
</dbReference>
<evidence type="ECO:0000256" key="3">
    <source>
        <dbReference type="ARBA" id="ARBA00030771"/>
    </source>
</evidence>
<evidence type="ECO:0000313" key="4">
    <source>
        <dbReference type="EMBL" id="MDE1462900.1"/>
    </source>
</evidence>
<dbReference type="InterPro" id="IPR038622">
    <property type="entry name" value="CDPS_sf"/>
</dbReference>
<keyword evidence="5" id="KW-1185">Reference proteome</keyword>
<dbReference type="Gene3D" id="3.40.50.11710">
    <property type="entry name" value="Cyclodipeptide synthase"/>
    <property type="match status" value="1"/>
</dbReference>
<accession>A0ABT5U9P5</accession>
<dbReference type="Gene3D" id="3.90.960.10">
    <property type="entry name" value="YbaK/aminoacyl-tRNA synthetase-associated domain"/>
    <property type="match status" value="1"/>
</dbReference>
<dbReference type="InterPro" id="IPR030903">
    <property type="entry name" value="CDPS"/>
</dbReference>
<gene>
    <name evidence="4" type="ORF">ORQ98_13070</name>
</gene>
<name>A0ABT5U9P5_9GAMM</name>
<proteinExistence type="inferred from homology"/>
<dbReference type="InterPro" id="IPR036754">
    <property type="entry name" value="YbaK/aa-tRNA-synt-asso_dom_sf"/>
</dbReference>
<evidence type="ECO:0000313" key="5">
    <source>
        <dbReference type="Proteomes" id="UP001528823"/>
    </source>
</evidence>